<feature type="transmembrane region" description="Helical" evidence="1">
    <location>
        <begin position="67"/>
        <end position="91"/>
    </location>
</feature>
<evidence type="ECO:0000313" key="3">
    <source>
        <dbReference type="Proteomes" id="UP001621418"/>
    </source>
</evidence>
<dbReference type="RefSeq" id="WP_328663594.1">
    <property type="nucleotide sequence ID" value="NZ_CP108014.1"/>
</dbReference>
<reference evidence="2 3" key="1">
    <citation type="submission" date="2022-10" db="EMBL/GenBank/DDBJ databases">
        <title>The complete genomes of actinobacterial strains from the NBC collection.</title>
        <authorList>
            <person name="Joergensen T.S."/>
            <person name="Alvarez Arevalo M."/>
            <person name="Sterndorff E.B."/>
            <person name="Faurdal D."/>
            <person name="Vuksanovic O."/>
            <person name="Mourched A.-S."/>
            <person name="Charusanti P."/>
            <person name="Shaw S."/>
            <person name="Blin K."/>
            <person name="Weber T."/>
        </authorList>
    </citation>
    <scope>NUCLEOTIDE SEQUENCE [LARGE SCALE GENOMIC DNA]</scope>
    <source>
        <strain evidence="2 3">NBC_01413</strain>
    </source>
</reference>
<sequence>MATVTQPSGPHTMISRRDFSAAKTAMTPSGLVTLGLILLIPVFITAGPILALALIARSNGVGWSGGVLFGAIATVVVMSALASVWAFRLAWQRGSAAAARQHSFGSSLAR</sequence>
<evidence type="ECO:0000313" key="2">
    <source>
        <dbReference type="EMBL" id="WTY34765.1"/>
    </source>
</evidence>
<proteinExistence type="predicted"/>
<evidence type="ECO:0000256" key="1">
    <source>
        <dbReference type="SAM" id="Phobius"/>
    </source>
</evidence>
<dbReference type="EMBL" id="CP109527">
    <property type="protein sequence ID" value="WTY34765.1"/>
    <property type="molecule type" value="Genomic_DNA"/>
</dbReference>
<feature type="transmembrane region" description="Helical" evidence="1">
    <location>
        <begin position="31"/>
        <end position="55"/>
    </location>
</feature>
<gene>
    <name evidence="2" type="ORF">OG308_26125</name>
</gene>
<dbReference type="GeneID" id="91377615"/>
<keyword evidence="1" id="KW-1133">Transmembrane helix</keyword>
<accession>A0ABZ1N459</accession>
<keyword evidence="1" id="KW-0472">Membrane</keyword>
<organism evidence="2 3">
    <name type="scientific">Nocardia salmonicida</name>
    <dbReference type="NCBI Taxonomy" id="53431"/>
    <lineage>
        <taxon>Bacteria</taxon>
        <taxon>Bacillati</taxon>
        <taxon>Actinomycetota</taxon>
        <taxon>Actinomycetes</taxon>
        <taxon>Mycobacteriales</taxon>
        <taxon>Nocardiaceae</taxon>
        <taxon>Nocardia</taxon>
    </lineage>
</organism>
<protein>
    <submittedName>
        <fullName evidence="2">Uncharacterized protein</fullName>
    </submittedName>
</protein>
<name>A0ABZ1N459_9NOCA</name>
<dbReference type="Proteomes" id="UP001621418">
    <property type="component" value="Chromosome"/>
</dbReference>
<keyword evidence="1" id="KW-0812">Transmembrane</keyword>
<keyword evidence="3" id="KW-1185">Reference proteome</keyword>